<dbReference type="Gene3D" id="1.20.1250.20">
    <property type="entry name" value="MFS general substrate transporter like domains"/>
    <property type="match status" value="1"/>
</dbReference>
<evidence type="ECO:0000259" key="9">
    <source>
        <dbReference type="PROSITE" id="PS50850"/>
    </source>
</evidence>
<feature type="transmembrane region" description="Helical" evidence="8">
    <location>
        <begin position="181"/>
        <end position="199"/>
    </location>
</feature>
<gene>
    <name evidence="10" type="ORF">B0T26DRAFT_861736</name>
</gene>
<keyword evidence="2" id="KW-0813">Transport</keyword>
<feature type="transmembrane region" description="Helical" evidence="8">
    <location>
        <begin position="254"/>
        <end position="276"/>
    </location>
</feature>
<dbReference type="AlphaFoldDB" id="A0AA39ZYM4"/>
<dbReference type="InterPro" id="IPR020846">
    <property type="entry name" value="MFS_dom"/>
</dbReference>
<dbReference type="CDD" id="cd17502">
    <property type="entry name" value="MFS_Azr1_MDR_like"/>
    <property type="match status" value="1"/>
</dbReference>
<feature type="transmembrane region" description="Helical" evidence="8">
    <location>
        <begin position="385"/>
        <end position="403"/>
    </location>
</feature>
<keyword evidence="5 8" id="KW-0472">Membrane</keyword>
<feature type="transmembrane region" description="Helical" evidence="8">
    <location>
        <begin position="526"/>
        <end position="543"/>
    </location>
</feature>
<feature type="transmembrane region" description="Helical" evidence="8">
    <location>
        <begin position="211"/>
        <end position="233"/>
    </location>
</feature>
<evidence type="ECO:0000256" key="6">
    <source>
        <dbReference type="ARBA" id="ARBA00023180"/>
    </source>
</evidence>
<comment type="subcellular location">
    <subcellularLocation>
        <location evidence="1">Membrane</location>
        <topology evidence="1">Multi-pass membrane protein</topology>
    </subcellularLocation>
</comment>
<feature type="transmembrane region" description="Helical" evidence="8">
    <location>
        <begin position="148"/>
        <end position="169"/>
    </location>
</feature>
<name>A0AA39ZYM4_9PEZI</name>
<keyword evidence="3 8" id="KW-0812">Transmembrane</keyword>
<dbReference type="EMBL" id="JAUIRO010000007">
    <property type="protein sequence ID" value="KAK0705864.1"/>
    <property type="molecule type" value="Genomic_DNA"/>
</dbReference>
<protein>
    <submittedName>
        <fullName evidence="10">Major facilitator superfamily domain-containing protein</fullName>
    </submittedName>
</protein>
<feature type="compositionally biased region" description="Low complexity" evidence="7">
    <location>
        <begin position="26"/>
        <end position="38"/>
    </location>
</feature>
<sequence length="579" mass="62047">MASDALVDGRKPAGGPGETVDKSSSAAEGVPAATAAAADVEKPEEEEEFERGFRFWTIIIGLGITTLLASLEHTVVTTAGPYILQDLELRENFIWISNAFFICSTAFTPLFGQLCNIFGRRWVFLAIVSIFTLGSGICGGATTGGMLIAGRAVQGVGSGGIVLTVNILVSDLCPLRKRGQYMAVILAIFGIGMAIGPFVGGAVAEHSTWRWVFYVNLPIGGVSLVTMFLFLHVSYHDDRPLGEKLRRIDLVGNLILIAGTVAILYSLTYAGTIYAWDSWHTLVPLLLGFLGLGLFAAFEASGIAPEPVMPVRLFANRTSIVVLINTFLNSVVYFWCLYFLPVYFQSVALYSPERAGYSLLPQAVAGIPGAMIAAISLSRWGKFKPIHLSGFALTTLGLCLLSLQDADTSIPEWAVFQIVIALGIGMVIDTLLPAFQAPVSEADQAAATSTWGFIRAFGAIWGVAIPAVVFNNRIDEILDSVSDPRARGLLGGGGAFQQASATFVEQFPPNVQTEIRSLYANALHRVFWIGAIFAGVATALVLIEREVPLRKQLETEYGLKKDVGKGAQPDAEKGINSGD</sequence>
<evidence type="ECO:0000313" key="11">
    <source>
        <dbReference type="Proteomes" id="UP001172101"/>
    </source>
</evidence>
<proteinExistence type="predicted"/>
<evidence type="ECO:0000256" key="8">
    <source>
        <dbReference type="SAM" id="Phobius"/>
    </source>
</evidence>
<feature type="transmembrane region" description="Helical" evidence="8">
    <location>
        <begin position="360"/>
        <end position="378"/>
    </location>
</feature>
<dbReference type="GO" id="GO:0022857">
    <property type="term" value="F:transmembrane transporter activity"/>
    <property type="evidence" value="ECO:0007669"/>
    <property type="project" value="InterPro"/>
</dbReference>
<keyword evidence="6" id="KW-0325">Glycoprotein</keyword>
<feature type="transmembrane region" description="Helical" evidence="8">
    <location>
        <begin position="453"/>
        <end position="470"/>
    </location>
</feature>
<reference evidence="10" key="1">
    <citation type="submission" date="2023-06" db="EMBL/GenBank/DDBJ databases">
        <title>Genome-scale phylogeny and comparative genomics of the fungal order Sordariales.</title>
        <authorList>
            <consortium name="Lawrence Berkeley National Laboratory"/>
            <person name="Hensen N."/>
            <person name="Bonometti L."/>
            <person name="Westerberg I."/>
            <person name="Brannstrom I.O."/>
            <person name="Guillou S."/>
            <person name="Cros-Aarteil S."/>
            <person name="Calhoun S."/>
            <person name="Haridas S."/>
            <person name="Kuo A."/>
            <person name="Mondo S."/>
            <person name="Pangilinan J."/>
            <person name="Riley R."/>
            <person name="LaButti K."/>
            <person name="Andreopoulos B."/>
            <person name="Lipzen A."/>
            <person name="Chen C."/>
            <person name="Yanf M."/>
            <person name="Daum C."/>
            <person name="Ng V."/>
            <person name="Clum A."/>
            <person name="Steindorff A."/>
            <person name="Ohm R."/>
            <person name="Martin F."/>
            <person name="Silar P."/>
            <person name="Natvig D."/>
            <person name="Lalanne C."/>
            <person name="Gautier V."/>
            <person name="Ament-velasquez S.L."/>
            <person name="Kruys A."/>
            <person name="Hutchinson M.I."/>
            <person name="Powell A.J."/>
            <person name="Barry K."/>
            <person name="Miller A.N."/>
            <person name="Grigoriev I.V."/>
            <person name="Debuchy R."/>
            <person name="Gladieux P."/>
            <person name="Thoren M.H."/>
            <person name="Johannesson H."/>
        </authorList>
    </citation>
    <scope>NUCLEOTIDE SEQUENCE</scope>
    <source>
        <strain evidence="10">SMH2392-1A</strain>
    </source>
</reference>
<dbReference type="InterPro" id="IPR036259">
    <property type="entry name" value="MFS_trans_sf"/>
</dbReference>
<dbReference type="PANTHER" id="PTHR23501:SF187">
    <property type="entry name" value="MAJOR FACILITATOR SUPERFAMILY (MFS) PROFILE DOMAIN-CONTAINING PROTEIN"/>
    <property type="match status" value="1"/>
</dbReference>
<evidence type="ECO:0000256" key="1">
    <source>
        <dbReference type="ARBA" id="ARBA00004141"/>
    </source>
</evidence>
<dbReference type="Pfam" id="PF07690">
    <property type="entry name" value="MFS_1"/>
    <property type="match status" value="1"/>
</dbReference>
<accession>A0AA39ZYM4</accession>
<dbReference type="PANTHER" id="PTHR23501">
    <property type="entry name" value="MAJOR FACILITATOR SUPERFAMILY"/>
    <property type="match status" value="1"/>
</dbReference>
<feature type="domain" description="Major facilitator superfamily (MFS) profile" evidence="9">
    <location>
        <begin position="58"/>
        <end position="549"/>
    </location>
</feature>
<dbReference type="Gene3D" id="1.20.1720.10">
    <property type="entry name" value="Multidrug resistance protein D"/>
    <property type="match status" value="1"/>
</dbReference>
<dbReference type="GO" id="GO:0005886">
    <property type="term" value="C:plasma membrane"/>
    <property type="evidence" value="ECO:0007669"/>
    <property type="project" value="TreeGrafter"/>
</dbReference>
<dbReference type="GeneID" id="85331028"/>
<feature type="region of interest" description="Disordered" evidence="7">
    <location>
        <begin position="1"/>
        <end position="45"/>
    </location>
</feature>
<keyword evidence="4 8" id="KW-1133">Transmembrane helix</keyword>
<feature type="transmembrane region" description="Helical" evidence="8">
    <location>
        <begin position="282"/>
        <end position="300"/>
    </location>
</feature>
<evidence type="ECO:0000313" key="10">
    <source>
        <dbReference type="EMBL" id="KAK0705864.1"/>
    </source>
</evidence>
<evidence type="ECO:0000256" key="2">
    <source>
        <dbReference type="ARBA" id="ARBA00022448"/>
    </source>
</evidence>
<dbReference type="SUPFAM" id="SSF103473">
    <property type="entry name" value="MFS general substrate transporter"/>
    <property type="match status" value="1"/>
</dbReference>
<feature type="transmembrane region" description="Helical" evidence="8">
    <location>
        <begin position="93"/>
        <end position="111"/>
    </location>
</feature>
<feature type="transmembrane region" description="Helical" evidence="8">
    <location>
        <begin position="415"/>
        <end position="432"/>
    </location>
</feature>
<organism evidence="10 11">
    <name type="scientific">Lasiosphaeria miniovina</name>
    <dbReference type="NCBI Taxonomy" id="1954250"/>
    <lineage>
        <taxon>Eukaryota</taxon>
        <taxon>Fungi</taxon>
        <taxon>Dikarya</taxon>
        <taxon>Ascomycota</taxon>
        <taxon>Pezizomycotina</taxon>
        <taxon>Sordariomycetes</taxon>
        <taxon>Sordariomycetidae</taxon>
        <taxon>Sordariales</taxon>
        <taxon>Lasiosphaeriaceae</taxon>
        <taxon>Lasiosphaeria</taxon>
    </lineage>
</organism>
<dbReference type="PROSITE" id="PS50850">
    <property type="entry name" value="MFS"/>
    <property type="match status" value="1"/>
</dbReference>
<evidence type="ECO:0000256" key="7">
    <source>
        <dbReference type="SAM" id="MobiDB-lite"/>
    </source>
</evidence>
<dbReference type="Proteomes" id="UP001172101">
    <property type="component" value="Unassembled WGS sequence"/>
</dbReference>
<dbReference type="RefSeq" id="XP_060290958.1">
    <property type="nucleotide sequence ID" value="XM_060447758.1"/>
</dbReference>
<evidence type="ECO:0000256" key="5">
    <source>
        <dbReference type="ARBA" id="ARBA00023136"/>
    </source>
</evidence>
<feature type="transmembrane region" description="Helical" evidence="8">
    <location>
        <begin position="123"/>
        <end position="142"/>
    </location>
</feature>
<dbReference type="InterPro" id="IPR011701">
    <property type="entry name" value="MFS"/>
</dbReference>
<evidence type="ECO:0000256" key="3">
    <source>
        <dbReference type="ARBA" id="ARBA00022692"/>
    </source>
</evidence>
<feature type="transmembrane region" description="Helical" evidence="8">
    <location>
        <begin position="320"/>
        <end position="340"/>
    </location>
</feature>
<evidence type="ECO:0000256" key="4">
    <source>
        <dbReference type="ARBA" id="ARBA00022989"/>
    </source>
</evidence>
<keyword evidence="11" id="KW-1185">Reference proteome</keyword>
<comment type="caution">
    <text evidence="10">The sequence shown here is derived from an EMBL/GenBank/DDBJ whole genome shotgun (WGS) entry which is preliminary data.</text>
</comment>
<feature type="transmembrane region" description="Helical" evidence="8">
    <location>
        <begin position="55"/>
        <end position="73"/>
    </location>
</feature>